<dbReference type="InterPro" id="IPR016032">
    <property type="entry name" value="Sig_transdc_resp-reg_C-effctor"/>
</dbReference>
<feature type="DNA-binding region" description="OmpR/PhoB-type" evidence="4">
    <location>
        <begin position="206"/>
        <end position="309"/>
    </location>
</feature>
<sequence length="319" mass="37444">MRQMTMEELLDWEDNWLDRDGLDEGDERNAWLEEGINLYKQFLQLDPKEPRYAIMLADLYLQWGRDEKIRRGNYLKAYEILRKATIYSPSKPDAFYHLSFILASQERKWEAVLFYGKEALEKGIDGSKRIKLLCNVALGYARLGYIQKAMEYMKEACDLDKMGEHGWFIELYMDRIKKRVTEPILLKEPEEKRKTVSKHDANKVKEDAMEGKCVVLDLAGDEKYFYAYHDTVRLERKEAEILGYLIDHQMTSCPKHRIEEAIWHDRPVGAATVKRYIASLRRKLSQAMGRDDISENILVTTAEGYEWKADIPSIVLRKG</sequence>
<dbReference type="InterPro" id="IPR036388">
    <property type="entry name" value="WH-like_DNA-bd_sf"/>
</dbReference>
<evidence type="ECO:0000259" key="5">
    <source>
        <dbReference type="PROSITE" id="PS51755"/>
    </source>
</evidence>
<dbReference type="EMBL" id="QLMH01000041">
    <property type="protein sequence ID" value="RAK13961.1"/>
    <property type="molecule type" value="Genomic_DNA"/>
</dbReference>
<evidence type="ECO:0000256" key="2">
    <source>
        <dbReference type="ARBA" id="ARBA00023125"/>
    </source>
</evidence>
<evidence type="ECO:0000256" key="3">
    <source>
        <dbReference type="ARBA" id="ARBA00023163"/>
    </source>
</evidence>
<dbReference type="RefSeq" id="WP_111646672.1">
    <property type="nucleotide sequence ID" value="NZ_QLMH01000041.1"/>
</dbReference>
<dbReference type="GO" id="GO:0003677">
    <property type="term" value="F:DNA binding"/>
    <property type="evidence" value="ECO:0007669"/>
    <property type="project" value="UniProtKB-UniRule"/>
</dbReference>
<comment type="caution">
    <text evidence="6">The sequence shown here is derived from an EMBL/GenBank/DDBJ whole genome shotgun (WGS) entry which is preliminary data.</text>
</comment>
<dbReference type="Gene3D" id="1.25.40.10">
    <property type="entry name" value="Tetratricopeptide repeat domain"/>
    <property type="match status" value="1"/>
</dbReference>
<dbReference type="GO" id="GO:0006355">
    <property type="term" value="P:regulation of DNA-templated transcription"/>
    <property type="evidence" value="ECO:0007669"/>
    <property type="project" value="InterPro"/>
</dbReference>
<reference evidence="6 7" key="1">
    <citation type="submission" date="2018-06" db="EMBL/GenBank/DDBJ databases">
        <title>Genomic Encyclopedia of Type Strains, Phase III (KMG-III): the genomes of soil and plant-associated and newly described type strains.</title>
        <authorList>
            <person name="Whitman W."/>
        </authorList>
    </citation>
    <scope>NUCLEOTIDE SEQUENCE [LARGE SCALE GENOMIC DNA]</scope>
    <source>
        <strain evidence="6 7">CGMCC 1.8979</strain>
    </source>
</reference>
<keyword evidence="7" id="KW-1185">Reference proteome</keyword>
<feature type="domain" description="OmpR/PhoB-type" evidence="5">
    <location>
        <begin position="206"/>
        <end position="309"/>
    </location>
</feature>
<evidence type="ECO:0000313" key="7">
    <source>
        <dbReference type="Proteomes" id="UP000248555"/>
    </source>
</evidence>
<dbReference type="OrthoDB" id="2939912at2"/>
<dbReference type="Pfam" id="PF00486">
    <property type="entry name" value="Trans_reg_C"/>
    <property type="match status" value="1"/>
</dbReference>
<accession>A0A327Y0Q5</accession>
<dbReference type="Proteomes" id="UP000248555">
    <property type="component" value="Unassembled WGS sequence"/>
</dbReference>
<dbReference type="GO" id="GO:0000160">
    <property type="term" value="P:phosphorelay signal transduction system"/>
    <property type="evidence" value="ECO:0007669"/>
    <property type="project" value="InterPro"/>
</dbReference>
<dbReference type="SMART" id="SM00862">
    <property type="entry name" value="Trans_reg_C"/>
    <property type="match status" value="1"/>
</dbReference>
<dbReference type="Gene3D" id="1.10.10.10">
    <property type="entry name" value="Winged helix-like DNA-binding domain superfamily/Winged helix DNA-binding domain"/>
    <property type="match status" value="1"/>
</dbReference>
<keyword evidence="1" id="KW-0805">Transcription regulation</keyword>
<proteinExistence type="predicted"/>
<keyword evidence="3" id="KW-0804">Transcription</keyword>
<dbReference type="InterPro" id="IPR001867">
    <property type="entry name" value="OmpR/PhoB-type_DNA-bd"/>
</dbReference>
<gene>
    <name evidence="6" type="ORF">B0I26_1413</name>
</gene>
<evidence type="ECO:0000256" key="1">
    <source>
        <dbReference type="ARBA" id="ARBA00023015"/>
    </source>
</evidence>
<evidence type="ECO:0000256" key="4">
    <source>
        <dbReference type="PROSITE-ProRule" id="PRU01091"/>
    </source>
</evidence>
<organism evidence="6 7">
    <name type="scientific">Paranoxybacillus vitaminiphilus</name>
    <dbReference type="NCBI Taxonomy" id="581036"/>
    <lineage>
        <taxon>Bacteria</taxon>
        <taxon>Bacillati</taxon>
        <taxon>Bacillota</taxon>
        <taxon>Bacilli</taxon>
        <taxon>Bacillales</taxon>
        <taxon>Anoxybacillaceae</taxon>
        <taxon>Paranoxybacillus</taxon>
    </lineage>
</organism>
<evidence type="ECO:0000313" key="6">
    <source>
        <dbReference type="EMBL" id="RAK13961.1"/>
    </source>
</evidence>
<keyword evidence="2 4" id="KW-0238">DNA-binding</keyword>
<dbReference type="InterPro" id="IPR011990">
    <property type="entry name" value="TPR-like_helical_dom_sf"/>
</dbReference>
<dbReference type="PROSITE" id="PS51755">
    <property type="entry name" value="OMPR_PHOB"/>
    <property type="match status" value="1"/>
</dbReference>
<dbReference type="SUPFAM" id="SSF46894">
    <property type="entry name" value="C-terminal effector domain of the bipartite response regulators"/>
    <property type="match status" value="1"/>
</dbReference>
<name>A0A327Y0Q5_9BACL</name>
<protein>
    <submittedName>
        <fullName evidence="6">Transcriptional regulator</fullName>
    </submittedName>
</protein>
<dbReference type="SUPFAM" id="SSF48452">
    <property type="entry name" value="TPR-like"/>
    <property type="match status" value="1"/>
</dbReference>
<dbReference type="AlphaFoldDB" id="A0A327Y0Q5"/>